<dbReference type="GO" id="GO:0005886">
    <property type="term" value="C:plasma membrane"/>
    <property type="evidence" value="ECO:0007669"/>
    <property type="project" value="TreeGrafter"/>
</dbReference>
<dbReference type="GO" id="GO:0005385">
    <property type="term" value="F:zinc ion transmembrane transporter activity"/>
    <property type="evidence" value="ECO:0007669"/>
    <property type="project" value="TreeGrafter"/>
</dbReference>
<feature type="transmembrane region" description="Helical" evidence="5">
    <location>
        <begin position="6"/>
        <end position="23"/>
    </location>
</feature>
<proteinExistence type="predicted"/>
<reference evidence="6 7" key="1">
    <citation type="submission" date="2017-09" db="EMBL/GenBank/DDBJ databases">
        <title>Depth-based differentiation of microbial function through sediment-hosted aquifers and enrichment of novel symbionts in the deep terrestrial subsurface.</title>
        <authorList>
            <person name="Probst A.J."/>
            <person name="Ladd B."/>
            <person name="Jarett J.K."/>
            <person name="Geller-Mcgrath D.E."/>
            <person name="Sieber C.M."/>
            <person name="Emerson J.B."/>
            <person name="Anantharaman K."/>
            <person name="Thomas B.C."/>
            <person name="Malmstrom R."/>
            <person name="Stieglmeier M."/>
            <person name="Klingl A."/>
            <person name="Woyke T."/>
            <person name="Ryan C.M."/>
            <person name="Banfield J.F."/>
        </authorList>
    </citation>
    <scope>NUCLEOTIDE SEQUENCE [LARGE SCALE GENOMIC DNA]</scope>
    <source>
        <strain evidence="6">CG10_big_fil_rev_8_21_14_0_10_42_12</strain>
    </source>
</reference>
<dbReference type="InterPro" id="IPR050799">
    <property type="entry name" value="ZIP_Transporter"/>
</dbReference>
<dbReference type="InterPro" id="IPR003689">
    <property type="entry name" value="ZIP"/>
</dbReference>
<keyword evidence="3 5" id="KW-1133">Transmembrane helix</keyword>
<accession>A0A2H0QUG0</accession>
<comment type="caution">
    <text evidence="6">The sequence shown here is derived from an EMBL/GenBank/DDBJ whole genome shotgun (WGS) entry which is preliminary data.</text>
</comment>
<gene>
    <name evidence="6" type="ORF">COV34_02415</name>
</gene>
<keyword evidence="2 5" id="KW-0812">Transmembrane</keyword>
<dbReference type="EMBL" id="PCXL01000013">
    <property type="protein sequence ID" value="PIR37919.1"/>
    <property type="molecule type" value="Genomic_DNA"/>
</dbReference>
<protein>
    <recommendedName>
        <fullName evidence="8">ZIP zinc transporter</fullName>
    </recommendedName>
</protein>
<comment type="subcellular location">
    <subcellularLocation>
        <location evidence="1">Membrane</location>
        <topology evidence="1">Multi-pass membrane protein</topology>
    </subcellularLocation>
</comment>
<dbReference type="AlphaFoldDB" id="A0A2H0QUG0"/>
<dbReference type="GO" id="GO:0140410">
    <property type="term" value="F:monoatomic cation:bicarbonate symporter activity"/>
    <property type="evidence" value="ECO:0007669"/>
    <property type="project" value="TreeGrafter"/>
</dbReference>
<feature type="transmembrane region" description="Helical" evidence="5">
    <location>
        <begin position="189"/>
        <end position="210"/>
    </location>
</feature>
<evidence type="ECO:0000313" key="6">
    <source>
        <dbReference type="EMBL" id="PIR37919.1"/>
    </source>
</evidence>
<dbReference type="Pfam" id="PF02535">
    <property type="entry name" value="Zip"/>
    <property type="match status" value="1"/>
</dbReference>
<feature type="transmembrane region" description="Helical" evidence="5">
    <location>
        <begin position="162"/>
        <end position="183"/>
    </location>
</feature>
<feature type="transmembrane region" description="Helical" evidence="5">
    <location>
        <begin position="35"/>
        <end position="53"/>
    </location>
</feature>
<keyword evidence="4 5" id="KW-0472">Membrane</keyword>
<dbReference type="GO" id="GO:0071578">
    <property type="term" value="P:zinc ion import across plasma membrane"/>
    <property type="evidence" value="ECO:0007669"/>
    <property type="project" value="TreeGrafter"/>
</dbReference>
<evidence type="ECO:0000256" key="5">
    <source>
        <dbReference type="SAM" id="Phobius"/>
    </source>
</evidence>
<name>A0A2H0QUG0_9BACT</name>
<dbReference type="PANTHER" id="PTHR12191">
    <property type="entry name" value="SOLUTE CARRIER FAMILY 39"/>
    <property type="match status" value="1"/>
</dbReference>
<evidence type="ECO:0000256" key="1">
    <source>
        <dbReference type="ARBA" id="ARBA00004141"/>
    </source>
</evidence>
<organism evidence="6 7">
    <name type="scientific">Candidatus Zambryskibacteria bacterium CG10_big_fil_rev_8_21_14_0_10_42_12</name>
    <dbReference type="NCBI Taxonomy" id="1975115"/>
    <lineage>
        <taxon>Bacteria</taxon>
        <taxon>Candidatus Zambryskiibacteriota</taxon>
    </lineage>
</organism>
<dbReference type="GO" id="GO:0030003">
    <property type="term" value="P:intracellular monoatomic cation homeostasis"/>
    <property type="evidence" value="ECO:0007669"/>
    <property type="project" value="TreeGrafter"/>
</dbReference>
<evidence type="ECO:0000256" key="3">
    <source>
        <dbReference type="ARBA" id="ARBA00022989"/>
    </source>
</evidence>
<evidence type="ECO:0008006" key="8">
    <source>
        <dbReference type="Google" id="ProtNLM"/>
    </source>
</evidence>
<evidence type="ECO:0000256" key="4">
    <source>
        <dbReference type="ARBA" id="ARBA00023136"/>
    </source>
</evidence>
<sequence length="271" mass="29351">MILDALIAALLIALVSLTGVFFFGDNKRLIGAQRYIIPVAVGVFLSLILFEMIPETLASSPNWGGITIGLGFIAFYILANVLHKKFHDQDAENCDQKGAAILLLIGDAIHNVADGIILGSAFLINPTIGFAAAIGIALHELPQEIVEFGVLIRAGYSRTRAALYNLISASSIFIGTILIIIAAEYGEQYIWIFTGLAAGNLLYIAASDLLPRIHGGVERYGNIWNSALSIILGFTIMTGILTWTHENFGHGDAHHHDTANISEEYTHIDEH</sequence>
<dbReference type="PANTHER" id="PTHR12191:SF37">
    <property type="entry name" value="ZINC TRANSPORTER FOI"/>
    <property type="match status" value="1"/>
</dbReference>
<evidence type="ECO:0000256" key="2">
    <source>
        <dbReference type="ARBA" id="ARBA00022692"/>
    </source>
</evidence>
<feature type="transmembrane region" description="Helical" evidence="5">
    <location>
        <begin position="65"/>
        <end position="82"/>
    </location>
</feature>
<feature type="transmembrane region" description="Helical" evidence="5">
    <location>
        <begin position="222"/>
        <end position="243"/>
    </location>
</feature>
<dbReference type="Proteomes" id="UP000231333">
    <property type="component" value="Unassembled WGS sequence"/>
</dbReference>
<evidence type="ECO:0000313" key="7">
    <source>
        <dbReference type="Proteomes" id="UP000231333"/>
    </source>
</evidence>